<dbReference type="GO" id="GO:0005549">
    <property type="term" value="F:odorant binding"/>
    <property type="evidence" value="ECO:0007669"/>
    <property type="project" value="InterPro"/>
</dbReference>
<evidence type="ECO:0000256" key="8">
    <source>
        <dbReference type="ARBA" id="ARBA00023170"/>
    </source>
</evidence>
<dbReference type="InterPro" id="IPR004117">
    <property type="entry name" value="7tm6_olfct_rcpt"/>
</dbReference>
<dbReference type="SMR" id="A0A482WN68"/>
<accession>A0A482WN68</accession>
<feature type="transmembrane region" description="Helical" evidence="10">
    <location>
        <begin position="84"/>
        <end position="102"/>
    </location>
</feature>
<keyword evidence="4 10" id="KW-0812">Transmembrane</keyword>
<dbReference type="GO" id="GO:0005886">
    <property type="term" value="C:plasma membrane"/>
    <property type="evidence" value="ECO:0007669"/>
    <property type="project" value="UniProtKB-SubCell"/>
</dbReference>
<gene>
    <name evidence="11" type="ORF">LSTR_LSTR010765</name>
    <name evidence="12" type="ORF">LSTR_LSTR015073</name>
</gene>
<dbReference type="GO" id="GO:0007165">
    <property type="term" value="P:signal transduction"/>
    <property type="evidence" value="ECO:0007669"/>
    <property type="project" value="UniProtKB-KW"/>
</dbReference>
<evidence type="ECO:0000256" key="2">
    <source>
        <dbReference type="ARBA" id="ARBA00022475"/>
    </source>
</evidence>
<keyword evidence="5" id="KW-0552">Olfaction</keyword>
<evidence type="ECO:0000313" key="13">
    <source>
        <dbReference type="Proteomes" id="UP000291343"/>
    </source>
</evidence>
<evidence type="ECO:0000256" key="6">
    <source>
        <dbReference type="ARBA" id="ARBA00022989"/>
    </source>
</evidence>
<sequence>MMSLYRITCGLLLLSSIAIHVFINFYCGERLTSTSNEFQNDLYCSHWYVSSVKVRKMFIIVAECQKKPIIFKAGSIVPITLRSFVTAVQAAVSYFNLLLALAKQMDKKYK</sequence>
<name>A0A482WN68_LAOST</name>
<evidence type="ECO:0000256" key="9">
    <source>
        <dbReference type="ARBA" id="ARBA00023224"/>
    </source>
</evidence>
<dbReference type="PANTHER" id="PTHR21137">
    <property type="entry name" value="ODORANT RECEPTOR"/>
    <property type="match status" value="1"/>
</dbReference>
<dbReference type="Proteomes" id="UP000291343">
    <property type="component" value="Unassembled WGS sequence"/>
</dbReference>
<evidence type="ECO:0000256" key="1">
    <source>
        <dbReference type="ARBA" id="ARBA00004651"/>
    </source>
</evidence>
<keyword evidence="6 10" id="KW-1133">Transmembrane helix</keyword>
<dbReference type="EMBL" id="QKKF02030551">
    <property type="protein sequence ID" value="RZF34716.1"/>
    <property type="molecule type" value="Genomic_DNA"/>
</dbReference>
<keyword evidence="13" id="KW-1185">Reference proteome</keyword>
<evidence type="ECO:0008006" key="14">
    <source>
        <dbReference type="Google" id="ProtNLM"/>
    </source>
</evidence>
<organism evidence="11 13">
    <name type="scientific">Laodelphax striatellus</name>
    <name type="common">Small brown planthopper</name>
    <name type="synonym">Delphax striatella</name>
    <dbReference type="NCBI Taxonomy" id="195883"/>
    <lineage>
        <taxon>Eukaryota</taxon>
        <taxon>Metazoa</taxon>
        <taxon>Ecdysozoa</taxon>
        <taxon>Arthropoda</taxon>
        <taxon>Hexapoda</taxon>
        <taxon>Insecta</taxon>
        <taxon>Pterygota</taxon>
        <taxon>Neoptera</taxon>
        <taxon>Paraneoptera</taxon>
        <taxon>Hemiptera</taxon>
        <taxon>Auchenorrhyncha</taxon>
        <taxon>Fulgoroidea</taxon>
        <taxon>Delphacidae</taxon>
        <taxon>Criomorphinae</taxon>
        <taxon>Laodelphax</taxon>
    </lineage>
</organism>
<dbReference type="OrthoDB" id="6625624at2759"/>
<keyword evidence="8" id="KW-0675">Receptor</keyword>
<protein>
    <recommendedName>
        <fullName evidence="14">Odorant receptor</fullName>
    </recommendedName>
</protein>
<evidence type="ECO:0000256" key="10">
    <source>
        <dbReference type="SAM" id="Phobius"/>
    </source>
</evidence>
<dbReference type="AlphaFoldDB" id="A0A482WN68"/>
<keyword evidence="2" id="KW-1003">Cell membrane</keyword>
<keyword evidence="9" id="KW-0807">Transducer</keyword>
<dbReference type="GO" id="GO:0004984">
    <property type="term" value="F:olfactory receptor activity"/>
    <property type="evidence" value="ECO:0007669"/>
    <property type="project" value="InterPro"/>
</dbReference>
<evidence type="ECO:0000313" key="12">
    <source>
        <dbReference type="EMBL" id="RZF38946.1"/>
    </source>
</evidence>
<dbReference type="Pfam" id="PF02949">
    <property type="entry name" value="7tm_6"/>
    <property type="match status" value="1"/>
</dbReference>
<evidence type="ECO:0000256" key="5">
    <source>
        <dbReference type="ARBA" id="ARBA00022725"/>
    </source>
</evidence>
<evidence type="ECO:0000256" key="4">
    <source>
        <dbReference type="ARBA" id="ARBA00022692"/>
    </source>
</evidence>
<reference evidence="11" key="2">
    <citation type="submission" date="2019-02" db="EMBL/GenBank/DDBJ databases">
        <authorList>
            <person name="Zhu J."/>
            <person name="Jiang F."/>
            <person name="Wang X."/>
            <person name="Yang P."/>
            <person name="Bao Y."/>
            <person name="Zhao W."/>
            <person name="Wang W."/>
            <person name="Lu H."/>
            <person name="Wang Q."/>
            <person name="Cui N."/>
            <person name="Li J."/>
            <person name="Chen X."/>
            <person name="Luo L."/>
            <person name="Yu J."/>
            <person name="Kang L."/>
            <person name="Cui F."/>
        </authorList>
    </citation>
    <scope>NUCLEOTIDE SEQUENCE</scope>
    <source>
        <strain evidence="11">Lst14</strain>
        <tissue evidence="11">Whole body</tissue>
    </source>
</reference>
<evidence type="ECO:0000313" key="11">
    <source>
        <dbReference type="EMBL" id="RZF34716.1"/>
    </source>
</evidence>
<evidence type="ECO:0000256" key="3">
    <source>
        <dbReference type="ARBA" id="ARBA00022606"/>
    </source>
</evidence>
<comment type="caution">
    <text evidence="11">The sequence shown here is derived from an EMBL/GenBank/DDBJ whole genome shotgun (WGS) entry which is preliminary data.</text>
</comment>
<dbReference type="EMBL" id="QKKF02021113">
    <property type="protein sequence ID" value="RZF38946.1"/>
    <property type="molecule type" value="Genomic_DNA"/>
</dbReference>
<keyword evidence="3" id="KW-0716">Sensory transduction</keyword>
<reference evidence="11 13" key="1">
    <citation type="journal article" date="2017" name="Gigascience">
        <title>Genome sequence of the small brown planthopper, Laodelphax striatellus.</title>
        <authorList>
            <person name="Zhu J."/>
            <person name="Jiang F."/>
            <person name="Wang X."/>
            <person name="Yang P."/>
            <person name="Bao Y."/>
            <person name="Zhao W."/>
            <person name="Wang W."/>
            <person name="Lu H."/>
            <person name="Wang Q."/>
            <person name="Cui N."/>
            <person name="Li J."/>
            <person name="Chen X."/>
            <person name="Luo L."/>
            <person name="Yu J."/>
            <person name="Kang L."/>
            <person name="Cui F."/>
        </authorList>
    </citation>
    <scope>NUCLEOTIDE SEQUENCE [LARGE SCALE GENOMIC DNA]</scope>
    <source>
        <strain evidence="11">Lst14</strain>
        <tissue evidence="11">Whole body</tissue>
    </source>
</reference>
<keyword evidence="7 10" id="KW-0472">Membrane</keyword>
<comment type="subcellular location">
    <subcellularLocation>
        <location evidence="1">Cell membrane</location>
        <topology evidence="1">Multi-pass membrane protein</topology>
    </subcellularLocation>
</comment>
<dbReference type="InParanoid" id="A0A482WN68"/>
<dbReference type="PANTHER" id="PTHR21137:SF35">
    <property type="entry name" value="ODORANT RECEPTOR 19A-RELATED"/>
    <property type="match status" value="1"/>
</dbReference>
<evidence type="ECO:0000256" key="7">
    <source>
        <dbReference type="ARBA" id="ARBA00023136"/>
    </source>
</evidence>
<proteinExistence type="predicted"/>